<dbReference type="InterPro" id="IPR012674">
    <property type="entry name" value="Calycin"/>
</dbReference>
<keyword evidence="4" id="KW-1185">Reference proteome</keyword>
<dbReference type="SUPFAM" id="SSF50814">
    <property type="entry name" value="Lipocalins"/>
    <property type="match status" value="1"/>
</dbReference>
<dbReference type="Gene3D" id="2.40.128.20">
    <property type="match status" value="1"/>
</dbReference>
<dbReference type="PIRSF" id="PIRSF036226">
    <property type="entry name" value="UCP036226"/>
    <property type="match status" value="1"/>
</dbReference>
<accession>A0A9X3CL14</accession>
<dbReference type="EMBL" id="JAKRRY010000004">
    <property type="protein sequence ID" value="MCW8345387.1"/>
    <property type="molecule type" value="Genomic_DNA"/>
</dbReference>
<evidence type="ECO:0000256" key="1">
    <source>
        <dbReference type="SAM" id="SignalP"/>
    </source>
</evidence>
<evidence type="ECO:0000313" key="3">
    <source>
        <dbReference type="EMBL" id="MCW8345387.1"/>
    </source>
</evidence>
<dbReference type="Proteomes" id="UP001155587">
    <property type="component" value="Unassembled WGS sequence"/>
</dbReference>
<dbReference type="Pfam" id="PF08768">
    <property type="entry name" value="THAP4_heme-bd"/>
    <property type="match status" value="1"/>
</dbReference>
<dbReference type="AlphaFoldDB" id="A0A9X3CL14"/>
<sequence length="209" mass="22704">MKLATTLALTSLALTPMSSYAAHTVINGLDFGPLAQLVGTWKTAETGGVDMSPAQAGTPQGKGAPAVTPFYEVMTFEVAADAVNASKQTLVALYYKQEVFRKKDDSKFHDQRGYFIYDQENQIVYNSFCVPRTTCVTAEGPAGNNMTLKMSGRGVAESNFMTENASTTDFTMNLNIEGDKLTYSQSTMLKIYSGVFAHTDASVLERVKD</sequence>
<evidence type="ECO:0000259" key="2">
    <source>
        <dbReference type="Pfam" id="PF08768"/>
    </source>
</evidence>
<dbReference type="RefSeq" id="WP_265673830.1">
    <property type="nucleotide sequence ID" value="NZ_JAKRRY010000004.1"/>
</dbReference>
<proteinExistence type="predicted"/>
<keyword evidence="1" id="KW-0732">Signal</keyword>
<dbReference type="InterPro" id="IPR014878">
    <property type="entry name" value="THAP4-like_heme-bd"/>
</dbReference>
<gene>
    <name evidence="3" type="ORF">MD535_04990</name>
</gene>
<protein>
    <submittedName>
        <fullName evidence="3">Heme-binding beta-barrel domain-containing protein</fullName>
    </submittedName>
</protein>
<organism evidence="3 4">
    <name type="scientific">Vibrio qingdaonensis</name>
    <dbReference type="NCBI Taxonomy" id="2829491"/>
    <lineage>
        <taxon>Bacteria</taxon>
        <taxon>Pseudomonadati</taxon>
        <taxon>Pseudomonadota</taxon>
        <taxon>Gammaproteobacteria</taxon>
        <taxon>Vibrionales</taxon>
        <taxon>Vibrionaceae</taxon>
        <taxon>Vibrio</taxon>
    </lineage>
</organism>
<dbReference type="InterPro" id="IPR014602">
    <property type="entry name" value="UCP036226"/>
</dbReference>
<reference evidence="3" key="1">
    <citation type="submission" date="2022-02" db="EMBL/GenBank/DDBJ databases">
        <title>Vibrio sp. nov, a new bacterium isolated from seawater.</title>
        <authorList>
            <person name="Yuan Y."/>
        </authorList>
    </citation>
    <scope>NUCLEOTIDE SEQUENCE</scope>
    <source>
        <strain evidence="3">ZSDZ65</strain>
    </source>
</reference>
<comment type="caution">
    <text evidence="3">The sequence shown here is derived from an EMBL/GenBank/DDBJ whole genome shotgun (WGS) entry which is preliminary data.</text>
</comment>
<evidence type="ECO:0000313" key="4">
    <source>
        <dbReference type="Proteomes" id="UP001155587"/>
    </source>
</evidence>
<feature type="chain" id="PRO_5040969783" evidence="1">
    <location>
        <begin position="22"/>
        <end position="209"/>
    </location>
</feature>
<feature type="signal peptide" evidence="1">
    <location>
        <begin position="1"/>
        <end position="21"/>
    </location>
</feature>
<feature type="domain" description="THAP4-like heme-binding" evidence="2">
    <location>
        <begin position="31"/>
        <end position="206"/>
    </location>
</feature>
<name>A0A9X3CL14_9VIBR</name>